<dbReference type="Gene3D" id="1.20.120.1560">
    <property type="match status" value="1"/>
</dbReference>
<dbReference type="InterPro" id="IPR022147">
    <property type="entry name" value="GSIII_N"/>
</dbReference>
<dbReference type="InterPro" id="IPR040577">
    <property type="entry name" value="Gln-synt_C"/>
</dbReference>
<dbReference type="PROSITE" id="PS00181">
    <property type="entry name" value="GLNA_ATP"/>
    <property type="match status" value="1"/>
</dbReference>
<dbReference type="RefSeq" id="WP_341878334.1">
    <property type="nucleotide sequence ID" value="NZ_CP121687.1"/>
</dbReference>
<dbReference type="PROSITE" id="PS51986">
    <property type="entry name" value="GS_BETA_GRASP"/>
    <property type="match status" value="1"/>
</dbReference>
<dbReference type="Gene3D" id="3.30.590.10">
    <property type="entry name" value="Glutamine synthetase/guanido kinase, catalytic domain"/>
    <property type="match status" value="1"/>
</dbReference>
<dbReference type="Proteomes" id="UP001486565">
    <property type="component" value="Chromosome"/>
</dbReference>
<dbReference type="EMBL" id="CP121687">
    <property type="protein sequence ID" value="WZL71394.1"/>
    <property type="molecule type" value="Genomic_DNA"/>
</dbReference>
<evidence type="ECO:0000259" key="5">
    <source>
        <dbReference type="PROSITE" id="PS51987"/>
    </source>
</evidence>
<dbReference type="PROSITE" id="PS51987">
    <property type="entry name" value="GS_CATALYTIC"/>
    <property type="match status" value="1"/>
</dbReference>
<dbReference type="SUPFAM" id="SSF55931">
    <property type="entry name" value="Glutamine synthetase/guanido kinase"/>
    <property type="match status" value="1"/>
</dbReference>
<evidence type="ECO:0000256" key="1">
    <source>
        <dbReference type="PROSITE-ProRule" id="PRU01330"/>
    </source>
</evidence>
<evidence type="ECO:0000259" key="4">
    <source>
        <dbReference type="PROSITE" id="PS51986"/>
    </source>
</evidence>
<evidence type="ECO:0000256" key="2">
    <source>
        <dbReference type="RuleBase" id="RU000384"/>
    </source>
</evidence>
<name>A0ABZ2Y9V2_9FIRM</name>
<keyword evidence="3" id="KW-0175">Coiled coil</keyword>
<comment type="similarity">
    <text evidence="1 2">Belongs to the glutamine synthetase family.</text>
</comment>
<proteinExistence type="inferred from homology"/>
<dbReference type="InterPro" id="IPR052725">
    <property type="entry name" value="GS_Type-3"/>
</dbReference>
<dbReference type="Pfam" id="PF18318">
    <property type="entry name" value="Gln-synt_C-ter"/>
    <property type="match status" value="1"/>
</dbReference>
<feature type="domain" description="GS beta-grasp" evidence="4">
    <location>
        <begin position="45"/>
        <end position="138"/>
    </location>
</feature>
<sequence length="683" mass="76684">MRERLPKETYKALKKTIDEGATLDLKIAEVVANAMKDWAIERGATHYTHWFQPMTGMTAEKHDSFISPTSDGRVIMEFSGKELIKGESDASSFPSGGLRATFEARGYTAWDCTSPAFLKEDANGITLYIPTAFCSYTGDALDKKTPLLRSMEAISKQALRILRLFGNTTTKKVITTVGAEQEYFLVDKKLYEKRKDLIFTGRTLFGALPPKGQEKEDHYYGSIKERVAAFMQELDIELWKLGVPAKTKHNEVAPAQFEIAPIFDTTNVAADHNQLIMETLKKVADRHGFACLLHEKPFAGVNGSGKHNNWSLSTDDGQNLLKPGRTPHENIQFLLFLTAIIKAVDLHADLLRVSAANPGNDHRLGANEAPPAIISIFLGDQLTEILEQIETGCDVCSKEREILEIGVSTLPQMRKDTTDRNRTSPFAFTGNKFEFRMVPSSASISDPNVITNTIVADVLCEMADELEQAEDFDKAVRKLLRRTIREHKRVIFNGNGYSNEWIEEAARRGLPNIASTVEAIPALITEKAINLFERHKVLSKTELCSRFEILLEDYINTITIEAKTMLLMAKRQILPVGIKFSAQVAESISKIKNIGDFDVSAQVELLEEVTKTLASFKRNLNNLEEAAHKASNMEADSYKKACYYRDVVCAEMKKLREDADHLETIIDEEIWPMPTYSDLLFQL</sequence>
<dbReference type="PANTHER" id="PTHR42974:SF1">
    <property type="entry name" value="TYPE-3 GLUTAMINE SYNTHETASE"/>
    <property type="match status" value="1"/>
</dbReference>
<evidence type="ECO:0000313" key="7">
    <source>
        <dbReference type="Proteomes" id="UP001486565"/>
    </source>
</evidence>
<dbReference type="Pfam" id="PF12437">
    <property type="entry name" value="GSIII_N"/>
    <property type="match status" value="1"/>
</dbReference>
<dbReference type="SMART" id="SM01230">
    <property type="entry name" value="Gln-synt_C"/>
    <property type="match status" value="1"/>
</dbReference>
<keyword evidence="7" id="KW-1185">Reference proteome</keyword>
<evidence type="ECO:0000313" key="6">
    <source>
        <dbReference type="EMBL" id="WZL71394.1"/>
    </source>
</evidence>
<organism evidence="6 7">
    <name type="scientific">Defluviitalea saccharophila</name>
    <dbReference type="NCBI Taxonomy" id="879970"/>
    <lineage>
        <taxon>Bacteria</taxon>
        <taxon>Bacillati</taxon>
        <taxon>Bacillota</taxon>
        <taxon>Clostridia</taxon>
        <taxon>Lachnospirales</taxon>
        <taxon>Defluviitaleaceae</taxon>
        <taxon>Defluviitalea</taxon>
    </lineage>
</organism>
<evidence type="ECO:0000256" key="3">
    <source>
        <dbReference type="SAM" id="Coils"/>
    </source>
</evidence>
<dbReference type="InterPro" id="IPR027303">
    <property type="entry name" value="Gln_synth_gly_rich_site"/>
</dbReference>
<feature type="coiled-coil region" evidence="3">
    <location>
        <begin position="606"/>
        <end position="633"/>
    </location>
</feature>
<dbReference type="InterPro" id="IPR008147">
    <property type="entry name" value="Gln_synt_N"/>
</dbReference>
<protein>
    <submittedName>
        <fullName evidence="6">Glutamine synthetase III</fullName>
    </submittedName>
</protein>
<gene>
    <name evidence="6" type="ORF">QBE51_12150</name>
</gene>
<accession>A0ABZ2Y9V2</accession>
<dbReference type="PANTHER" id="PTHR42974">
    <property type="entry name" value="GLUTAMINE SYNTHETASE"/>
    <property type="match status" value="1"/>
</dbReference>
<feature type="domain" description="GS catalytic" evidence="5">
    <location>
        <begin position="143"/>
        <end position="573"/>
    </location>
</feature>
<dbReference type="InterPro" id="IPR008146">
    <property type="entry name" value="Gln_synth_cat_dom"/>
</dbReference>
<dbReference type="InterPro" id="IPR014746">
    <property type="entry name" value="Gln_synth/guanido_kin_cat_dom"/>
</dbReference>
<dbReference type="Pfam" id="PF00120">
    <property type="entry name" value="Gln-synt_C"/>
    <property type="match status" value="1"/>
</dbReference>
<reference evidence="6 7" key="1">
    <citation type="submission" date="2023-03" db="EMBL/GenBank/DDBJ databases">
        <title>Novel Species.</title>
        <authorList>
            <person name="Ma S."/>
        </authorList>
    </citation>
    <scope>NUCLEOTIDE SEQUENCE [LARGE SCALE GENOMIC DNA]</scope>
    <source>
        <strain evidence="6 7">LIND6LT2</strain>
    </source>
</reference>